<dbReference type="InterPro" id="IPR012902">
    <property type="entry name" value="N_methyl_site"/>
</dbReference>
<name>J9GUZ1_9ZZZZ</name>
<comment type="caution">
    <text evidence="2">The sequence shown here is derived from an EMBL/GenBank/DDBJ whole genome shotgun (WGS) entry which is preliminary data.</text>
</comment>
<keyword evidence="1" id="KW-1133">Transmembrane helix</keyword>
<sequence>MRRHAPSNNPCQFLGFTLLEMVMVLMLVGFISVFVGSGMIYGIKIYKATQGASEVMPQVQTAMNVLRHRVMREGARSVQAPRVRFEKEKQVLWVDDSPMLDHVADFKVQDNVPVPVRGGGTVTQITLTLSPEVIGSEHTFMVEVANE</sequence>
<feature type="transmembrane region" description="Helical" evidence="1">
    <location>
        <begin position="22"/>
        <end position="43"/>
    </location>
</feature>
<evidence type="ECO:0000256" key="1">
    <source>
        <dbReference type="SAM" id="Phobius"/>
    </source>
</evidence>
<protein>
    <recommendedName>
        <fullName evidence="3">Prepilin-type N-terminal cleavage/methylation domain-containing protein</fullName>
    </recommendedName>
</protein>
<reference evidence="2" key="1">
    <citation type="journal article" date="2012" name="PLoS ONE">
        <title>Gene sets for utilization of primary and secondary nutrition supplies in the distal gut of endangered iberian lynx.</title>
        <authorList>
            <person name="Alcaide M."/>
            <person name="Messina E."/>
            <person name="Richter M."/>
            <person name="Bargiela R."/>
            <person name="Peplies J."/>
            <person name="Huws S.A."/>
            <person name="Newbold C.J."/>
            <person name="Golyshin P.N."/>
            <person name="Simon M.A."/>
            <person name="Lopez G."/>
            <person name="Yakimov M.M."/>
            <person name="Ferrer M."/>
        </authorList>
    </citation>
    <scope>NUCLEOTIDE SEQUENCE</scope>
</reference>
<accession>J9GUZ1</accession>
<gene>
    <name evidence="2" type="ORF">EVA_07572</name>
</gene>
<keyword evidence="1" id="KW-0472">Membrane</keyword>
<proteinExistence type="predicted"/>
<dbReference type="AlphaFoldDB" id="J9GUZ1"/>
<organism evidence="2">
    <name type="scientific">gut metagenome</name>
    <dbReference type="NCBI Taxonomy" id="749906"/>
    <lineage>
        <taxon>unclassified sequences</taxon>
        <taxon>metagenomes</taxon>
        <taxon>organismal metagenomes</taxon>
    </lineage>
</organism>
<evidence type="ECO:0008006" key="3">
    <source>
        <dbReference type="Google" id="ProtNLM"/>
    </source>
</evidence>
<evidence type="ECO:0000313" key="2">
    <source>
        <dbReference type="EMBL" id="EJX04320.1"/>
    </source>
</evidence>
<dbReference type="NCBIfam" id="TIGR02532">
    <property type="entry name" value="IV_pilin_GFxxxE"/>
    <property type="match status" value="1"/>
</dbReference>
<dbReference type="EMBL" id="AMCI01001848">
    <property type="protein sequence ID" value="EJX04320.1"/>
    <property type="molecule type" value="Genomic_DNA"/>
</dbReference>
<keyword evidence="1" id="KW-0812">Transmembrane</keyword>